<feature type="domain" description="Histidine kinase" evidence="14">
    <location>
        <begin position="238"/>
        <end position="451"/>
    </location>
</feature>
<dbReference type="InterPro" id="IPR035965">
    <property type="entry name" value="PAS-like_dom_sf"/>
</dbReference>
<evidence type="ECO:0000256" key="9">
    <source>
        <dbReference type="ARBA" id="ARBA00022840"/>
    </source>
</evidence>
<dbReference type="InterPro" id="IPR036097">
    <property type="entry name" value="HisK_dim/P_sf"/>
</dbReference>
<keyword evidence="5" id="KW-0808">Transferase</keyword>
<dbReference type="Proteomes" id="UP000199462">
    <property type="component" value="Unassembled WGS sequence"/>
</dbReference>
<dbReference type="CDD" id="cd00082">
    <property type="entry name" value="HisKA"/>
    <property type="match status" value="1"/>
</dbReference>
<reference evidence="16" key="1">
    <citation type="submission" date="2016-10" db="EMBL/GenBank/DDBJ databases">
        <authorList>
            <person name="Varghese N."/>
            <person name="Submissions S."/>
        </authorList>
    </citation>
    <scope>NUCLEOTIDE SEQUENCE [LARGE SCALE GENOMIC DNA]</scope>
    <source>
        <strain evidence="16">DSM 19891</strain>
    </source>
</reference>
<organism evidence="15 16">
    <name type="scientific">Maribacter stanieri</name>
    <dbReference type="NCBI Taxonomy" id="440514"/>
    <lineage>
        <taxon>Bacteria</taxon>
        <taxon>Pseudomonadati</taxon>
        <taxon>Bacteroidota</taxon>
        <taxon>Flavobacteriia</taxon>
        <taxon>Flavobacteriales</taxon>
        <taxon>Flavobacteriaceae</taxon>
        <taxon>Maribacter</taxon>
    </lineage>
</organism>
<keyword evidence="7" id="KW-0547">Nucleotide-binding</keyword>
<evidence type="ECO:0000259" key="14">
    <source>
        <dbReference type="PROSITE" id="PS50109"/>
    </source>
</evidence>
<keyword evidence="9" id="KW-0067">ATP-binding</keyword>
<sequence>MALNPVNKALRQKAEAEVKSTPLSPLDLTMDKVKSLVHELEVHQVELEMQNQELRETQQLLEKSRDEYSDLFDFAPVGYLIIDEKGTIVNINLTACHMLGVDRLQLKDKPFSAYLMIGEANSFFLSLRQAFNTGILENIEFIINRKDKTNFYALLSGTVDTNPNNNERFCRVAMQDITEIRNMEILQDRHEDLEKENIKIEKYNLELEKVVLERTKELSEALESEKDINEMKSAFISIASHELRTPVTIIMSSVILMEKFKNIGDYNKLDKHIQRIKLATTNFTSILDDFLSLEKLEKGIVRVKKESFDILDFARILTDKMESILKPEQHIHYSHEGNPLILQNQKILHNILVNLLTNAIKYSETDVVLNTINNNGELTIFVKDKGIGIPQEDQKNLFKRFFRAENVRDFQGTGLGLSIVKRYVELLGGSIEYVSALNKGSTFKIQLPERNPPLF</sequence>
<dbReference type="InterPro" id="IPR003594">
    <property type="entry name" value="HATPase_dom"/>
</dbReference>
<dbReference type="Pfam" id="PF00512">
    <property type="entry name" value="HisKA"/>
    <property type="match status" value="1"/>
</dbReference>
<evidence type="ECO:0000313" key="16">
    <source>
        <dbReference type="Proteomes" id="UP000199462"/>
    </source>
</evidence>
<feature type="coiled-coil region" evidence="13">
    <location>
        <begin position="183"/>
        <end position="213"/>
    </location>
</feature>
<dbReference type="Gene3D" id="1.10.287.130">
    <property type="match status" value="1"/>
</dbReference>
<dbReference type="PRINTS" id="PR00344">
    <property type="entry name" value="BCTRLSENSOR"/>
</dbReference>
<dbReference type="SMART" id="SM00387">
    <property type="entry name" value="HATPase_c"/>
    <property type="match status" value="1"/>
</dbReference>
<dbReference type="PROSITE" id="PS50109">
    <property type="entry name" value="HIS_KIN"/>
    <property type="match status" value="1"/>
</dbReference>
<dbReference type="RefSeq" id="WP_091902701.1">
    <property type="nucleotide sequence ID" value="NZ_FOYX01000001.1"/>
</dbReference>
<keyword evidence="13" id="KW-0175">Coiled coil</keyword>
<dbReference type="GO" id="GO:0000155">
    <property type="term" value="F:phosphorelay sensor kinase activity"/>
    <property type="evidence" value="ECO:0007669"/>
    <property type="project" value="InterPro"/>
</dbReference>
<evidence type="ECO:0000256" key="10">
    <source>
        <dbReference type="ARBA" id="ARBA00022989"/>
    </source>
</evidence>
<dbReference type="InterPro" id="IPR003661">
    <property type="entry name" value="HisK_dim/P_dom"/>
</dbReference>
<feature type="coiled-coil region" evidence="13">
    <location>
        <begin position="33"/>
        <end position="71"/>
    </location>
</feature>
<evidence type="ECO:0000256" key="2">
    <source>
        <dbReference type="ARBA" id="ARBA00004141"/>
    </source>
</evidence>
<dbReference type="FunFam" id="3.30.565.10:FF:000006">
    <property type="entry name" value="Sensor histidine kinase WalK"/>
    <property type="match status" value="1"/>
</dbReference>
<dbReference type="InterPro" id="IPR000014">
    <property type="entry name" value="PAS"/>
</dbReference>
<evidence type="ECO:0000256" key="4">
    <source>
        <dbReference type="ARBA" id="ARBA00022553"/>
    </source>
</evidence>
<keyword evidence="12" id="KW-0472">Membrane</keyword>
<dbReference type="PANTHER" id="PTHR42878:SF7">
    <property type="entry name" value="SENSOR HISTIDINE KINASE GLRK"/>
    <property type="match status" value="1"/>
</dbReference>
<evidence type="ECO:0000256" key="11">
    <source>
        <dbReference type="ARBA" id="ARBA00023012"/>
    </source>
</evidence>
<protein>
    <recommendedName>
        <fullName evidence="3">histidine kinase</fullName>
        <ecNumber evidence="3">2.7.13.3</ecNumber>
    </recommendedName>
</protein>
<name>A0A1I6IIQ9_9FLAO</name>
<dbReference type="InterPro" id="IPR050351">
    <property type="entry name" value="BphY/WalK/GraS-like"/>
</dbReference>
<keyword evidence="11" id="KW-0902">Two-component regulatory system</keyword>
<dbReference type="PANTHER" id="PTHR42878">
    <property type="entry name" value="TWO-COMPONENT HISTIDINE KINASE"/>
    <property type="match status" value="1"/>
</dbReference>
<dbReference type="GO" id="GO:0016020">
    <property type="term" value="C:membrane"/>
    <property type="evidence" value="ECO:0007669"/>
    <property type="project" value="UniProtKB-SubCell"/>
</dbReference>
<accession>A0A1I6IIQ9</accession>
<proteinExistence type="predicted"/>
<evidence type="ECO:0000256" key="3">
    <source>
        <dbReference type="ARBA" id="ARBA00012438"/>
    </source>
</evidence>
<gene>
    <name evidence="15" type="ORF">SAMN04488010_1797</name>
</gene>
<comment type="catalytic activity">
    <reaction evidence="1">
        <text>ATP + protein L-histidine = ADP + protein N-phospho-L-histidine.</text>
        <dbReference type="EC" id="2.7.13.3"/>
    </reaction>
</comment>
<dbReference type="GO" id="GO:0000156">
    <property type="term" value="F:phosphorelay response regulator activity"/>
    <property type="evidence" value="ECO:0007669"/>
    <property type="project" value="TreeGrafter"/>
</dbReference>
<dbReference type="EMBL" id="FOYX01000001">
    <property type="protein sequence ID" value="SFR66606.1"/>
    <property type="molecule type" value="Genomic_DNA"/>
</dbReference>
<dbReference type="CDD" id="cd00130">
    <property type="entry name" value="PAS"/>
    <property type="match status" value="1"/>
</dbReference>
<dbReference type="GO" id="GO:0007234">
    <property type="term" value="P:osmosensory signaling via phosphorelay pathway"/>
    <property type="evidence" value="ECO:0007669"/>
    <property type="project" value="TreeGrafter"/>
</dbReference>
<dbReference type="Gene3D" id="3.30.565.10">
    <property type="entry name" value="Histidine kinase-like ATPase, C-terminal domain"/>
    <property type="match status" value="1"/>
</dbReference>
<evidence type="ECO:0000256" key="12">
    <source>
        <dbReference type="ARBA" id="ARBA00023136"/>
    </source>
</evidence>
<evidence type="ECO:0000256" key="13">
    <source>
        <dbReference type="SAM" id="Coils"/>
    </source>
</evidence>
<dbReference type="Gene3D" id="3.30.450.20">
    <property type="entry name" value="PAS domain"/>
    <property type="match status" value="1"/>
</dbReference>
<dbReference type="NCBIfam" id="TIGR00229">
    <property type="entry name" value="sensory_box"/>
    <property type="match status" value="1"/>
</dbReference>
<dbReference type="STRING" id="440514.SAMN04488010_1797"/>
<dbReference type="SMART" id="SM00388">
    <property type="entry name" value="HisKA"/>
    <property type="match status" value="1"/>
</dbReference>
<dbReference type="SUPFAM" id="SSF55874">
    <property type="entry name" value="ATPase domain of HSP90 chaperone/DNA topoisomerase II/histidine kinase"/>
    <property type="match status" value="1"/>
</dbReference>
<dbReference type="GO" id="GO:0030295">
    <property type="term" value="F:protein kinase activator activity"/>
    <property type="evidence" value="ECO:0007669"/>
    <property type="project" value="TreeGrafter"/>
</dbReference>
<keyword evidence="6" id="KW-0812">Transmembrane</keyword>
<dbReference type="AlphaFoldDB" id="A0A1I6IIQ9"/>
<dbReference type="SUPFAM" id="SSF47384">
    <property type="entry name" value="Homodimeric domain of signal transducing histidine kinase"/>
    <property type="match status" value="1"/>
</dbReference>
<dbReference type="Pfam" id="PF02518">
    <property type="entry name" value="HATPase_c"/>
    <property type="match status" value="1"/>
</dbReference>
<evidence type="ECO:0000256" key="6">
    <source>
        <dbReference type="ARBA" id="ARBA00022692"/>
    </source>
</evidence>
<keyword evidence="10" id="KW-1133">Transmembrane helix</keyword>
<comment type="subcellular location">
    <subcellularLocation>
        <location evidence="2">Membrane</location>
        <topology evidence="2">Multi-pass membrane protein</topology>
    </subcellularLocation>
</comment>
<dbReference type="InterPro" id="IPR036890">
    <property type="entry name" value="HATPase_C_sf"/>
</dbReference>
<dbReference type="InterPro" id="IPR005467">
    <property type="entry name" value="His_kinase_dom"/>
</dbReference>
<keyword evidence="8" id="KW-0418">Kinase</keyword>
<evidence type="ECO:0000256" key="5">
    <source>
        <dbReference type="ARBA" id="ARBA00022679"/>
    </source>
</evidence>
<evidence type="ECO:0000256" key="1">
    <source>
        <dbReference type="ARBA" id="ARBA00000085"/>
    </source>
</evidence>
<dbReference type="SMART" id="SM00091">
    <property type="entry name" value="PAS"/>
    <property type="match status" value="1"/>
</dbReference>
<dbReference type="SUPFAM" id="SSF55785">
    <property type="entry name" value="PYP-like sensor domain (PAS domain)"/>
    <property type="match status" value="1"/>
</dbReference>
<evidence type="ECO:0000256" key="7">
    <source>
        <dbReference type="ARBA" id="ARBA00022741"/>
    </source>
</evidence>
<dbReference type="EC" id="2.7.13.3" evidence="3"/>
<dbReference type="Pfam" id="PF13426">
    <property type="entry name" value="PAS_9"/>
    <property type="match status" value="1"/>
</dbReference>
<keyword evidence="4" id="KW-0597">Phosphoprotein</keyword>
<dbReference type="InterPro" id="IPR004358">
    <property type="entry name" value="Sig_transdc_His_kin-like_C"/>
</dbReference>
<dbReference type="GO" id="GO:0005524">
    <property type="term" value="F:ATP binding"/>
    <property type="evidence" value="ECO:0007669"/>
    <property type="project" value="UniProtKB-KW"/>
</dbReference>
<evidence type="ECO:0000256" key="8">
    <source>
        <dbReference type="ARBA" id="ARBA00022777"/>
    </source>
</evidence>
<keyword evidence="16" id="KW-1185">Reference proteome</keyword>
<evidence type="ECO:0000313" key="15">
    <source>
        <dbReference type="EMBL" id="SFR66606.1"/>
    </source>
</evidence>
<dbReference type="CDD" id="cd00075">
    <property type="entry name" value="HATPase"/>
    <property type="match status" value="1"/>
</dbReference>